<organism evidence="8 9">
    <name type="scientific">Kribbella lupini</name>
    <dbReference type="NCBI Taxonomy" id="291602"/>
    <lineage>
        <taxon>Bacteria</taxon>
        <taxon>Bacillati</taxon>
        <taxon>Actinomycetota</taxon>
        <taxon>Actinomycetes</taxon>
        <taxon>Propionibacteriales</taxon>
        <taxon>Kribbellaceae</taxon>
        <taxon>Kribbella</taxon>
    </lineage>
</organism>
<dbReference type="InterPro" id="IPR013783">
    <property type="entry name" value="Ig-like_fold"/>
</dbReference>
<dbReference type="RefSeq" id="WP_344168649.1">
    <property type="nucleotide sequence ID" value="NZ_BAAANC010000001.1"/>
</dbReference>
<feature type="domain" description="Alpha-L-rhamnosidase concanavalin-like" evidence="4">
    <location>
        <begin position="338"/>
        <end position="433"/>
    </location>
</feature>
<dbReference type="InterPro" id="IPR008902">
    <property type="entry name" value="Rhamnosid_concanavalin"/>
</dbReference>
<evidence type="ECO:0000259" key="5">
    <source>
        <dbReference type="Pfam" id="PF08531"/>
    </source>
</evidence>
<keyword evidence="9" id="KW-1185">Reference proteome</keyword>
<comment type="caution">
    <text evidence="8">The sequence shown here is derived from an EMBL/GenBank/DDBJ whole genome shotgun (WGS) entry which is preliminary data.</text>
</comment>
<dbReference type="Pfam" id="PF08531">
    <property type="entry name" value="Bac_rhamnosid_N"/>
    <property type="match status" value="1"/>
</dbReference>
<dbReference type="Gene3D" id="2.60.120.260">
    <property type="entry name" value="Galactose-binding domain-like"/>
    <property type="match status" value="2"/>
</dbReference>
<evidence type="ECO:0000313" key="8">
    <source>
        <dbReference type="EMBL" id="GAA1510921.1"/>
    </source>
</evidence>
<dbReference type="InterPro" id="IPR012341">
    <property type="entry name" value="6hp_glycosidase-like_sf"/>
</dbReference>
<evidence type="ECO:0000256" key="2">
    <source>
        <dbReference type="ARBA" id="ARBA00012652"/>
    </source>
</evidence>
<reference evidence="8 9" key="1">
    <citation type="journal article" date="2019" name="Int. J. Syst. Evol. Microbiol.">
        <title>The Global Catalogue of Microorganisms (GCM) 10K type strain sequencing project: providing services to taxonomists for standard genome sequencing and annotation.</title>
        <authorList>
            <consortium name="The Broad Institute Genomics Platform"/>
            <consortium name="The Broad Institute Genome Sequencing Center for Infectious Disease"/>
            <person name="Wu L."/>
            <person name="Ma J."/>
        </authorList>
    </citation>
    <scope>NUCLEOTIDE SEQUENCE [LARGE SCALE GENOMIC DNA]</scope>
    <source>
        <strain evidence="8 9">JCM 14303</strain>
    </source>
</reference>
<dbReference type="PIRSF" id="PIRSF010631">
    <property type="entry name" value="A-rhamnsds"/>
    <property type="match status" value="1"/>
</dbReference>
<evidence type="ECO:0000256" key="3">
    <source>
        <dbReference type="ARBA" id="ARBA00022801"/>
    </source>
</evidence>
<dbReference type="Proteomes" id="UP001500363">
    <property type="component" value="Unassembled WGS sequence"/>
</dbReference>
<feature type="domain" description="Bacterial alpha-L-rhamnosidase N-terminal" evidence="5">
    <location>
        <begin position="156"/>
        <end position="326"/>
    </location>
</feature>
<dbReference type="EMBL" id="BAAANC010000001">
    <property type="protein sequence ID" value="GAA1510921.1"/>
    <property type="molecule type" value="Genomic_DNA"/>
</dbReference>
<sequence>MATPAFPDGWTPGGPLDVAKLTVEYADRPLGLDEPRPRLAWIATAPGYGATQSAYQVLVATSPDLLAPEQADVWDTGKLTGDAIQLEYDGPQLAPRTRYHWAIRLWDGLDRESRWSRPSWFETALLDEGWQDARWIGASTEAAPLLRRAFDLPGPVAKARLYVSGLAYADLHLNGQRVSDAVLDPGFTDYDRTVLYVTHDVTDLLQPGGNVLGAELGRGFFGLTTPNTWRWHEAPWIADPRLLARLVVDHEDGTTTEIHSDTSWQVTSGPTTSDSLYAGETYDSRLAQPGWDTTDFDASTWSPALELDPPKGRLRAQQHEPIRVVEEVQPTEITTPHAGTQVVDFGRTTAGWVRLAAEAPAGRTISLVYGETLAPDGQVVAVNRHVHVDRFQRDEYIASGNGIETWAPRFSYKGFRYVQVTGADTAELTLQVVHSDVRPASRFSSDVPIYEWLEHAMRRTVLNNLHGIPTDTPILEKNGWTGDAQVGAPSMMSLLDLSRFFTKWLGDLRDSQTAEGQLPVIVPSGGWGYAELAPATEWSTVYPFVLREMHRWYGDTHLLREHWEAVNRYVDWELARVEDGLSTSVLGDWIPPGYPDGPPPEDSRLTATAYLHRALTAVIEIGELIGETGDLDRLRRATVELADGLNREFLDREAGLYRTAKDPDYRQTSNAVPLAFGLVPDELVDQVVANLVSDIEARDFHLNTGCLGVGVLLPVLSRYGHADVAAKVAQQRTYPSWGYWMEQGADTLWEMWETDTRSRNHYFQGTVVQWLLENVSGLRNAGNGWERIVVRPDGRADTAQASLRTDTVRGKVSATWRQVGRVLHVEVQVPVGSTAEVHLPSEEAADVTAVPAPYAGEPVWADGYTIYTVPSGHWSFTSRTA</sequence>
<keyword evidence="3" id="KW-0378">Hydrolase</keyword>
<evidence type="ECO:0000259" key="4">
    <source>
        <dbReference type="Pfam" id="PF05592"/>
    </source>
</evidence>
<evidence type="ECO:0000313" key="9">
    <source>
        <dbReference type="Proteomes" id="UP001500363"/>
    </source>
</evidence>
<feature type="domain" description="Alpha-L-rhamnosidase six-hairpin glycosidase" evidence="6">
    <location>
        <begin position="440"/>
        <end position="775"/>
    </location>
</feature>
<dbReference type="Pfam" id="PF25788">
    <property type="entry name" value="Ig_Rha78A_N"/>
    <property type="match status" value="1"/>
</dbReference>
<dbReference type="InterPro" id="IPR035398">
    <property type="entry name" value="Bac_rhamnosid_C"/>
</dbReference>
<dbReference type="InterPro" id="IPR013737">
    <property type="entry name" value="Bac_rhamnosid_N"/>
</dbReference>
<dbReference type="InterPro" id="IPR008928">
    <property type="entry name" value="6-hairpin_glycosidase_sf"/>
</dbReference>
<accession>A0ABN2A407</accession>
<comment type="catalytic activity">
    <reaction evidence="1">
        <text>Hydrolysis of terminal non-reducing alpha-L-rhamnose residues in alpha-L-rhamnosides.</text>
        <dbReference type="EC" id="3.2.1.40"/>
    </reaction>
</comment>
<evidence type="ECO:0000259" key="7">
    <source>
        <dbReference type="Pfam" id="PF17390"/>
    </source>
</evidence>
<name>A0ABN2A407_9ACTN</name>
<dbReference type="Gene3D" id="2.60.420.10">
    <property type="entry name" value="Maltose phosphorylase, domain 3"/>
    <property type="match status" value="1"/>
</dbReference>
<dbReference type="Pfam" id="PF17390">
    <property type="entry name" value="Bac_rhamnosid_C"/>
    <property type="match status" value="1"/>
</dbReference>
<dbReference type="PANTHER" id="PTHR33307:SF6">
    <property type="entry name" value="ALPHA-RHAMNOSIDASE (EUROFUNG)-RELATED"/>
    <property type="match status" value="1"/>
</dbReference>
<dbReference type="InterPro" id="IPR016007">
    <property type="entry name" value="Alpha_rhamnosid"/>
</dbReference>
<dbReference type="EC" id="3.2.1.40" evidence="2"/>
<dbReference type="Gene3D" id="2.60.40.10">
    <property type="entry name" value="Immunoglobulins"/>
    <property type="match status" value="1"/>
</dbReference>
<protein>
    <recommendedName>
        <fullName evidence="2">alpha-L-rhamnosidase</fullName>
        <ecNumber evidence="2">3.2.1.40</ecNumber>
    </recommendedName>
</protein>
<dbReference type="Gene3D" id="1.50.10.10">
    <property type="match status" value="1"/>
</dbReference>
<dbReference type="Pfam" id="PF17389">
    <property type="entry name" value="Bac_rhamnosid6H"/>
    <property type="match status" value="1"/>
</dbReference>
<dbReference type="SUPFAM" id="SSF48208">
    <property type="entry name" value="Six-hairpin glycosidases"/>
    <property type="match status" value="1"/>
</dbReference>
<evidence type="ECO:0000256" key="1">
    <source>
        <dbReference type="ARBA" id="ARBA00001445"/>
    </source>
</evidence>
<gene>
    <name evidence="8" type="ORF">GCM10009741_05130</name>
</gene>
<proteinExistence type="predicted"/>
<feature type="domain" description="Alpha-L-rhamnosidase C-terminal" evidence="7">
    <location>
        <begin position="777"/>
        <end position="847"/>
    </location>
</feature>
<evidence type="ECO:0000259" key="6">
    <source>
        <dbReference type="Pfam" id="PF17389"/>
    </source>
</evidence>
<dbReference type="PANTHER" id="PTHR33307">
    <property type="entry name" value="ALPHA-RHAMNOSIDASE (EUROFUNG)"/>
    <property type="match status" value="1"/>
</dbReference>
<dbReference type="Pfam" id="PF05592">
    <property type="entry name" value="Bac_rhamnosid"/>
    <property type="match status" value="1"/>
</dbReference>
<dbReference type="InterPro" id="IPR035396">
    <property type="entry name" value="Bac_rhamnosid6H"/>
</dbReference>